<feature type="domain" description="Retroviral polymerase SH3-like" evidence="1">
    <location>
        <begin position="17"/>
        <end position="63"/>
    </location>
</feature>
<keyword evidence="4" id="KW-1185">Reference proteome</keyword>
<accession>A0A072TQF4</accession>
<sequence length="114" mass="12619">MGFNFSSLLGMGKVIDKPGKFDAKVDDGIFLGYSSNSKAYRVFNKRTLTVEESIHVAFDEKPSQEVGKAKIDSHGEQGTRRDELKLIALGSFGIFHPKIPFLTFLCPNLIPKLA</sequence>
<dbReference type="EnsemblPlants" id="KEH19416">
    <property type="protein sequence ID" value="KEH19416"/>
    <property type="gene ID" value="MTR_8g058870"/>
</dbReference>
<name>A0A072TQF4_MEDTR</name>
<reference evidence="2 4" key="2">
    <citation type="journal article" date="2014" name="BMC Genomics">
        <title>An improved genome release (version Mt4.0) for the model legume Medicago truncatula.</title>
        <authorList>
            <person name="Tang H."/>
            <person name="Krishnakumar V."/>
            <person name="Bidwell S."/>
            <person name="Rosen B."/>
            <person name="Chan A."/>
            <person name="Zhou S."/>
            <person name="Gentzbittel L."/>
            <person name="Childs K.L."/>
            <person name="Yandell M."/>
            <person name="Gundlach H."/>
            <person name="Mayer K.F."/>
            <person name="Schwartz D.C."/>
            <person name="Town C.D."/>
        </authorList>
    </citation>
    <scope>GENOME REANNOTATION</scope>
    <source>
        <strain evidence="2">A17</strain>
        <strain evidence="3 4">cv. Jemalong A17</strain>
    </source>
</reference>
<dbReference type="AlphaFoldDB" id="A0A072TQF4"/>
<organism evidence="2 4">
    <name type="scientific">Medicago truncatula</name>
    <name type="common">Barrel medic</name>
    <name type="synonym">Medicago tribuloides</name>
    <dbReference type="NCBI Taxonomy" id="3880"/>
    <lineage>
        <taxon>Eukaryota</taxon>
        <taxon>Viridiplantae</taxon>
        <taxon>Streptophyta</taxon>
        <taxon>Embryophyta</taxon>
        <taxon>Tracheophyta</taxon>
        <taxon>Spermatophyta</taxon>
        <taxon>Magnoliopsida</taxon>
        <taxon>eudicotyledons</taxon>
        <taxon>Gunneridae</taxon>
        <taxon>Pentapetalae</taxon>
        <taxon>rosids</taxon>
        <taxon>fabids</taxon>
        <taxon>Fabales</taxon>
        <taxon>Fabaceae</taxon>
        <taxon>Papilionoideae</taxon>
        <taxon>50 kb inversion clade</taxon>
        <taxon>NPAAA clade</taxon>
        <taxon>Hologalegina</taxon>
        <taxon>IRL clade</taxon>
        <taxon>Trifolieae</taxon>
        <taxon>Medicago</taxon>
    </lineage>
</organism>
<dbReference type="EMBL" id="CM001224">
    <property type="protein sequence ID" value="KEH19416.1"/>
    <property type="molecule type" value="Genomic_DNA"/>
</dbReference>
<reference evidence="2 4" key="1">
    <citation type="journal article" date="2011" name="Nature">
        <title>The Medicago genome provides insight into the evolution of rhizobial symbioses.</title>
        <authorList>
            <person name="Young N.D."/>
            <person name="Debelle F."/>
            <person name="Oldroyd G.E."/>
            <person name="Geurts R."/>
            <person name="Cannon S.B."/>
            <person name="Udvardi M.K."/>
            <person name="Benedito V.A."/>
            <person name="Mayer K.F."/>
            <person name="Gouzy J."/>
            <person name="Schoof H."/>
            <person name="Van de Peer Y."/>
            <person name="Proost S."/>
            <person name="Cook D.R."/>
            <person name="Meyers B.C."/>
            <person name="Spannagl M."/>
            <person name="Cheung F."/>
            <person name="De Mita S."/>
            <person name="Krishnakumar V."/>
            <person name="Gundlach H."/>
            <person name="Zhou S."/>
            <person name="Mudge J."/>
            <person name="Bharti A.K."/>
            <person name="Murray J.D."/>
            <person name="Naoumkina M.A."/>
            <person name="Rosen B."/>
            <person name="Silverstein K.A."/>
            <person name="Tang H."/>
            <person name="Rombauts S."/>
            <person name="Zhao P.X."/>
            <person name="Zhou P."/>
            <person name="Barbe V."/>
            <person name="Bardou P."/>
            <person name="Bechner M."/>
            <person name="Bellec A."/>
            <person name="Berger A."/>
            <person name="Berges H."/>
            <person name="Bidwell S."/>
            <person name="Bisseling T."/>
            <person name="Choisne N."/>
            <person name="Couloux A."/>
            <person name="Denny R."/>
            <person name="Deshpande S."/>
            <person name="Dai X."/>
            <person name="Doyle J.J."/>
            <person name="Dudez A.M."/>
            <person name="Farmer A.D."/>
            <person name="Fouteau S."/>
            <person name="Franken C."/>
            <person name="Gibelin C."/>
            <person name="Gish J."/>
            <person name="Goldstein S."/>
            <person name="Gonzalez A.J."/>
            <person name="Green P.J."/>
            <person name="Hallab A."/>
            <person name="Hartog M."/>
            <person name="Hua A."/>
            <person name="Humphray S.J."/>
            <person name="Jeong D.H."/>
            <person name="Jing Y."/>
            <person name="Jocker A."/>
            <person name="Kenton S.M."/>
            <person name="Kim D.J."/>
            <person name="Klee K."/>
            <person name="Lai H."/>
            <person name="Lang C."/>
            <person name="Lin S."/>
            <person name="Macmil S.L."/>
            <person name="Magdelenat G."/>
            <person name="Matthews L."/>
            <person name="McCorrison J."/>
            <person name="Monaghan E.L."/>
            <person name="Mun J.H."/>
            <person name="Najar F.Z."/>
            <person name="Nicholson C."/>
            <person name="Noirot C."/>
            <person name="O'Bleness M."/>
            <person name="Paule C.R."/>
            <person name="Poulain J."/>
            <person name="Prion F."/>
            <person name="Qin B."/>
            <person name="Qu C."/>
            <person name="Retzel E.F."/>
            <person name="Riddle C."/>
            <person name="Sallet E."/>
            <person name="Samain S."/>
            <person name="Samson N."/>
            <person name="Sanders I."/>
            <person name="Saurat O."/>
            <person name="Scarpelli C."/>
            <person name="Schiex T."/>
            <person name="Segurens B."/>
            <person name="Severin A.J."/>
            <person name="Sherrier D.J."/>
            <person name="Shi R."/>
            <person name="Sims S."/>
            <person name="Singer S.R."/>
            <person name="Sinharoy S."/>
            <person name="Sterck L."/>
            <person name="Viollet A."/>
            <person name="Wang B.B."/>
            <person name="Wang K."/>
            <person name="Wang M."/>
            <person name="Wang X."/>
            <person name="Warfsmann J."/>
            <person name="Weissenbach J."/>
            <person name="White D.D."/>
            <person name="White J.D."/>
            <person name="Wiley G.B."/>
            <person name="Wincker P."/>
            <person name="Xing Y."/>
            <person name="Yang L."/>
            <person name="Yao Z."/>
            <person name="Ying F."/>
            <person name="Zhai J."/>
            <person name="Zhou L."/>
            <person name="Zuber A."/>
            <person name="Denarie J."/>
            <person name="Dixon R.A."/>
            <person name="May G.D."/>
            <person name="Schwartz D.C."/>
            <person name="Rogers J."/>
            <person name="Quetier F."/>
            <person name="Town C.D."/>
            <person name="Roe B.A."/>
        </authorList>
    </citation>
    <scope>NUCLEOTIDE SEQUENCE [LARGE SCALE GENOMIC DNA]</scope>
    <source>
        <strain evidence="2">A17</strain>
        <strain evidence="3 4">cv. Jemalong A17</strain>
    </source>
</reference>
<dbReference type="Proteomes" id="UP000002051">
    <property type="component" value="Chromosome 8"/>
</dbReference>
<evidence type="ECO:0000259" key="1">
    <source>
        <dbReference type="Pfam" id="PF25597"/>
    </source>
</evidence>
<evidence type="ECO:0000313" key="4">
    <source>
        <dbReference type="Proteomes" id="UP000002051"/>
    </source>
</evidence>
<dbReference type="HOGENOM" id="CLU_2124792_0_0_1"/>
<proteinExistence type="predicted"/>
<protein>
    <recommendedName>
        <fullName evidence="1">Retroviral polymerase SH3-like domain-containing protein</fullName>
    </recommendedName>
</protein>
<gene>
    <name evidence="2" type="ordered locus">MTR_8g058870</name>
</gene>
<dbReference type="Pfam" id="PF25597">
    <property type="entry name" value="SH3_retrovirus"/>
    <property type="match status" value="1"/>
</dbReference>
<evidence type="ECO:0000313" key="3">
    <source>
        <dbReference type="EnsemblPlants" id="KEH19416"/>
    </source>
</evidence>
<reference evidence="3" key="3">
    <citation type="submission" date="2015-04" db="UniProtKB">
        <authorList>
            <consortium name="EnsemblPlants"/>
        </authorList>
    </citation>
    <scope>IDENTIFICATION</scope>
    <source>
        <strain evidence="3">cv. Jemalong A17</strain>
    </source>
</reference>
<evidence type="ECO:0000313" key="2">
    <source>
        <dbReference type="EMBL" id="KEH19416.1"/>
    </source>
</evidence>
<dbReference type="InterPro" id="IPR057670">
    <property type="entry name" value="SH3_retrovirus"/>
</dbReference>